<dbReference type="AlphaFoldDB" id="A0A6G1CLR6"/>
<feature type="compositionally biased region" description="Low complexity" evidence="1">
    <location>
        <begin position="101"/>
        <end position="110"/>
    </location>
</feature>
<organism evidence="2 3">
    <name type="scientific">Oryza meyeriana var. granulata</name>
    <dbReference type="NCBI Taxonomy" id="110450"/>
    <lineage>
        <taxon>Eukaryota</taxon>
        <taxon>Viridiplantae</taxon>
        <taxon>Streptophyta</taxon>
        <taxon>Embryophyta</taxon>
        <taxon>Tracheophyta</taxon>
        <taxon>Spermatophyta</taxon>
        <taxon>Magnoliopsida</taxon>
        <taxon>Liliopsida</taxon>
        <taxon>Poales</taxon>
        <taxon>Poaceae</taxon>
        <taxon>BOP clade</taxon>
        <taxon>Oryzoideae</taxon>
        <taxon>Oryzeae</taxon>
        <taxon>Oryzinae</taxon>
        <taxon>Oryza</taxon>
        <taxon>Oryza meyeriana</taxon>
    </lineage>
</organism>
<comment type="caution">
    <text evidence="2">The sequence shown here is derived from an EMBL/GenBank/DDBJ whole genome shotgun (WGS) entry which is preliminary data.</text>
</comment>
<evidence type="ECO:0000256" key="1">
    <source>
        <dbReference type="SAM" id="MobiDB-lite"/>
    </source>
</evidence>
<feature type="compositionally biased region" description="Pro residues" evidence="1">
    <location>
        <begin position="144"/>
        <end position="154"/>
    </location>
</feature>
<evidence type="ECO:0000313" key="2">
    <source>
        <dbReference type="EMBL" id="KAF0901605.1"/>
    </source>
</evidence>
<proteinExistence type="predicted"/>
<feature type="region of interest" description="Disordered" evidence="1">
    <location>
        <begin position="22"/>
        <end position="157"/>
    </location>
</feature>
<keyword evidence="3" id="KW-1185">Reference proteome</keyword>
<dbReference type="Proteomes" id="UP000479710">
    <property type="component" value="Unassembled WGS sequence"/>
</dbReference>
<accession>A0A6G1CLR6</accession>
<dbReference type="EMBL" id="SPHZ02000008">
    <property type="protein sequence ID" value="KAF0901605.1"/>
    <property type="molecule type" value="Genomic_DNA"/>
</dbReference>
<evidence type="ECO:0000313" key="3">
    <source>
        <dbReference type="Proteomes" id="UP000479710"/>
    </source>
</evidence>
<sequence length="279" mass="29171">MGYTGAKKGSWLAYPFVDRKKEVAGAPPRAASPVPCRRAPDDDEGPRPTSISSRRRGNAASVSWLAGRKKAVGDALPRAASPVPRRRAPEDDEGPLPRASPPAAAATPTAFLGSRAARKRPAALRLALPRPYPGGAQPSMTKPPRIPRSSPPAAAPARASERALKLLAPLSIGFGGAPTWYAFRRKNLYLTCALDLGEDGGAAGEDDDDGAPLETGGVGHEKSIRLRGLEDGFLDPVFFVAGPGLFLTTGFIAGSSSQTLRVSGILMGCAKLQKFPGFI</sequence>
<protein>
    <submittedName>
        <fullName evidence="2">Uncharacterized protein</fullName>
    </submittedName>
</protein>
<gene>
    <name evidence="2" type="ORF">E2562_003576</name>
</gene>
<reference evidence="2 3" key="1">
    <citation type="submission" date="2019-11" db="EMBL/GenBank/DDBJ databases">
        <title>Whole genome sequence of Oryza granulata.</title>
        <authorList>
            <person name="Li W."/>
        </authorList>
    </citation>
    <scope>NUCLEOTIDE SEQUENCE [LARGE SCALE GENOMIC DNA]</scope>
    <source>
        <strain evidence="3">cv. Menghai</strain>
        <tissue evidence="2">Leaf</tissue>
    </source>
</reference>
<name>A0A6G1CLR6_9ORYZ</name>